<dbReference type="GO" id="GO:0065002">
    <property type="term" value="P:intracellular protein transmembrane transport"/>
    <property type="evidence" value="ECO:0007669"/>
    <property type="project" value="TreeGrafter"/>
</dbReference>
<name>A0A7C5T0M2_9AQUI</name>
<evidence type="ECO:0000256" key="1">
    <source>
        <dbReference type="ARBA" id="ARBA00004141"/>
    </source>
</evidence>
<feature type="transmembrane region" description="Helical" evidence="5">
    <location>
        <begin position="186"/>
        <end position="203"/>
    </location>
</feature>
<evidence type="ECO:0000256" key="4">
    <source>
        <dbReference type="ARBA" id="ARBA00023136"/>
    </source>
</evidence>
<feature type="transmembrane region" description="Helical" evidence="5">
    <location>
        <begin position="61"/>
        <end position="82"/>
    </location>
</feature>
<feature type="transmembrane region" description="Helical" evidence="5">
    <location>
        <begin position="103"/>
        <end position="127"/>
    </location>
</feature>
<keyword evidence="3 5" id="KW-1133">Transmembrane helix</keyword>
<feature type="transmembrane region" description="Helical" evidence="5">
    <location>
        <begin position="209"/>
        <end position="227"/>
    </location>
</feature>
<proteinExistence type="inferred from homology"/>
<dbReference type="Pfam" id="PF00902">
    <property type="entry name" value="TatC"/>
    <property type="match status" value="1"/>
</dbReference>
<comment type="subcellular location">
    <subcellularLocation>
        <location evidence="5">Cell membrane</location>
        <topology evidence="5">Multi-pass membrane protein</topology>
    </subcellularLocation>
    <subcellularLocation>
        <location evidence="1">Membrane</location>
        <topology evidence="1">Multi-pass membrane protein</topology>
    </subcellularLocation>
</comment>
<gene>
    <name evidence="5 6" type="primary">tatC</name>
    <name evidence="6" type="ORF">ENN04_03380</name>
</gene>
<comment type="subunit">
    <text evidence="5">Forms a complex with TatA.</text>
</comment>
<protein>
    <recommendedName>
        <fullName evidence="5">Sec-independent protein translocase protein TatC</fullName>
    </recommendedName>
</protein>
<keyword evidence="2 5" id="KW-0812">Transmembrane</keyword>
<dbReference type="InterPro" id="IPR002033">
    <property type="entry name" value="TatC"/>
</dbReference>
<dbReference type="PANTHER" id="PTHR30371:SF0">
    <property type="entry name" value="SEC-INDEPENDENT PROTEIN TRANSLOCASE PROTEIN TATC, CHLOROPLASTIC-RELATED"/>
    <property type="match status" value="1"/>
</dbReference>
<dbReference type="GO" id="GO:0043953">
    <property type="term" value="P:protein transport by the Tat complex"/>
    <property type="evidence" value="ECO:0007669"/>
    <property type="project" value="UniProtKB-UniRule"/>
</dbReference>
<dbReference type="EMBL" id="DSAC01000041">
    <property type="protein sequence ID" value="HHO73659.1"/>
    <property type="molecule type" value="Genomic_DNA"/>
</dbReference>
<dbReference type="AlphaFoldDB" id="A0A7C5T0M2"/>
<sequence length="245" mass="27794">MPLTEHLRELRQRLIKSTVAFLVASGVAFYFAQYIFEVLKEPVKRAYPQVQLITLSPTEPLFILIKISVVFGFILSSPVILYQLWKFVEPALYPHEKRLVIPITLFSIVLFLLGASFAYFLVLPIALKFLIGIGFSQLQATPYLSVNLYVSFLLKMIVGFGLAFQLPIVLYLLQRAGIVSEQQLKAFRKYFIVIAFVVGAFIAPDATTQVLMAIPLILLYEISLIFGKLGRRKKETSIEQVKENV</sequence>
<keyword evidence="5" id="KW-1003">Cell membrane</keyword>
<feature type="transmembrane region" description="Helical" evidence="5">
    <location>
        <begin position="147"/>
        <end position="174"/>
    </location>
</feature>
<keyword evidence="5" id="KW-0811">Translocation</keyword>
<keyword evidence="4 5" id="KW-0472">Membrane</keyword>
<dbReference type="GO" id="GO:0009977">
    <property type="term" value="F:proton motive force dependent protein transmembrane transporter activity"/>
    <property type="evidence" value="ECO:0007669"/>
    <property type="project" value="TreeGrafter"/>
</dbReference>
<comment type="function">
    <text evidence="5">Part of the twin-arginine translocation (Tat) system that transports large folded proteins containing a characteristic twin-arginine motif in their signal peptide across membranes.</text>
</comment>
<comment type="caution">
    <text evidence="6">The sequence shown here is derived from an EMBL/GenBank/DDBJ whole genome shotgun (WGS) entry which is preliminary data.</text>
</comment>
<comment type="similarity">
    <text evidence="5">Belongs to the TatC family.</text>
</comment>
<dbReference type="NCBIfam" id="TIGR00945">
    <property type="entry name" value="tatC"/>
    <property type="match status" value="1"/>
</dbReference>
<accession>A0A7C5T0M2</accession>
<evidence type="ECO:0000256" key="2">
    <source>
        <dbReference type="ARBA" id="ARBA00022692"/>
    </source>
</evidence>
<dbReference type="HAMAP" id="MF_00902">
    <property type="entry name" value="TatC"/>
    <property type="match status" value="1"/>
</dbReference>
<dbReference type="GO" id="GO:0033281">
    <property type="term" value="C:TAT protein transport complex"/>
    <property type="evidence" value="ECO:0007669"/>
    <property type="project" value="UniProtKB-UniRule"/>
</dbReference>
<evidence type="ECO:0000256" key="5">
    <source>
        <dbReference type="HAMAP-Rule" id="MF_00902"/>
    </source>
</evidence>
<evidence type="ECO:0000313" key="6">
    <source>
        <dbReference type="EMBL" id="HHO73659.1"/>
    </source>
</evidence>
<dbReference type="PANTHER" id="PTHR30371">
    <property type="entry name" value="SEC-INDEPENDENT PROTEIN TRANSLOCASE PROTEIN TATC"/>
    <property type="match status" value="1"/>
</dbReference>
<organism evidence="6">
    <name type="scientific">Thermocrinis ruber</name>
    <dbReference type="NCBI Taxonomy" id="75906"/>
    <lineage>
        <taxon>Bacteria</taxon>
        <taxon>Pseudomonadati</taxon>
        <taxon>Aquificota</taxon>
        <taxon>Aquificia</taxon>
        <taxon>Aquificales</taxon>
        <taxon>Aquificaceae</taxon>
        <taxon>Thermocrinis</taxon>
    </lineage>
</organism>
<keyword evidence="5" id="KW-0653">Protein transport</keyword>
<feature type="transmembrane region" description="Helical" evidence="5">
    <location>
        <begin position="18"/>
        <end position="36"/>
    </location>
</feature>
<evidence type="ECO:0000256" key="3">
    <source>
        <dbReference type="ARBA" id="ARBA00022989"/>
    </source>
</evidence>
<reference evidence="6" key="1">
    <citation type="journal article" date="2020" name="mSystems">
        <title>Genome- and Community-Level Interaction Insights into Carbon Utilization and Element Cycling Functions of Hydrothermarchaeota in Hydrothermal Sediment.</title>
        <authorList>
            <person name="Zhou Z."/>
            <person name="Liu Y."/>
            <person name="Xu W."/>
            <person name="Pan J."/>
            <person name="Luo Z.H."/>
            <person name="Li M."/>
        </authorList>
    </citation>
    <scope>NUCLEOTIDE SEQUENCE [LARGE SCALE GENOMIC DNA]</scope>
    <source>
        <strain evidence="6">SpSt-114</strain>
    </source>
</reference>
<dbReference type="PRINTS" id="PR01840">
    <property type="entry name" value="TATCFAMILY"/>
</dbReference>
<keyword evidence="5" id="KW-0813">Transport</keyword>